<keyword evidence="3" id="KW-1185">Reference proteome</keyword>
<evidence type="ECO:0000259" key="1">
    <source>
        <dbReference type="Pfam" id="PF06985"/>
    </source>
</evidence>
<dbReference type="PANTHER" id="PTHR33112:SF9">
    <property type="entry name" value="HETEROKARYON INCOMPATIBILITY DOMAIN-CONTAINING PROTEIN"/>
    <property type="match status" value="1"/>
</dbReference>
<accession>A0A2T4AAA0</accession>
<feature type="domain" description="Heterokaryon incompatibility" evidence="1">
    <location>
        <begin position="137"/>
        <end position="286"/>
    </location>
</feature>
<dbReference type="GeneID" id="36630164"/>
<dbReference type="AlphaFoldDB" id="A0A2T4AAA0"/>
<dbReference type="STRING" id="983964.A0A2T4AAA0"/>
<dbReference type="Proteomes" id="UP000241690">
    <property type="component" value="Unassembled WGS sequence"/>
</dbReference>
<reference evidence="2 3" key="1">
    <citation type="submission" date="2016-07" db="EMBL/GenBank/DDBJ databases">
        <title>Multiple horizontal gene transfer events from other fungi enriched the ability of initially mycotrophic Trichoderma (Ascomycota) to feed on dead plant biomass.</title>
        <authorList>
            <consortium name="DOE Joint Genome Institute"/>
            <person name="Aerts A."/>
            <person name="Atanasova L."/>
            <person name="Chenthamara K."/>
            <person name="Zhang J."/>
            <person name="Grujic M."/>
            <person name="Henrissat B."/>
            <person name="Kuo A."/>
            <person name="Salamov A."/>
            <person name="Lipzen A."/>
            <person name="Labutti K."/>
            <person name="Barry K."/>
            <person name="Miao Y."/>
            <person name="Rahimi M.J."/>
            <person name="Shen Q."/>
            <person name="Grigoriev I.V."/>
            <person name="Kubicek C.P."/>
            <person name="Druzhinina I.S."/>
        </authorList>
    </citation>
    <scope>NUCLEOTIDE SEQUENCE [LARGE SCALE GENOMIC DNA]</scope>
    <source>
        <strain evidence="2 3">CBS 226.95</strain>
    </source>
</reference>
<evidence type="ECO:0000313" key="2">
    <source>
        <dbReference type="EMBL" id="PTB53848.1"/>
    </source>
</evidence>
<dbReference type="InterPro" id="IPR010730">
    <property type="entry name" value="HET"/>
</dbReference>
<dbReference type="PANTHER" id="PTHR33112">
    <property type="entry name" value="DOMAIN PROTEIN, PUTATIVE-RELATED"/>
    <property type="match status" value="1"/>
</dbReference>
<gene>
    <name evidence="2" type="ORF">M431DRAFT_6128</name>
</gene>
<sequence length="554" mass="63300">MTKIGLVSNVSSFEILEFRDLRPLCRTVNRWEYMGFNAVSNLSPQNPLLPFEYLLKNDPIAEIVRQRPLRRNVGSSNAFAAARALIKNCMNPKNPHKHCQYSRDTVLPLRVLDVGQPRDPHPTVKLKINDMDTRAKYLALSYCWGKQLGPTARPLQLQRDNLNQLVAGIELENLQQSIQDAIFATRQLGFQYLWVDALCIIQDCAKDKSTEISRMASIYKNASVTIAASSSENAAHGFLTQKKQPYCPDYDVRVPMANNVTGTVYLSTGPYEPDHPLDKRGWTLQEFMLSSRMLIFSDYELLWQCKEVDLRSVSARGLEYLQLLESLPWTVFDNDTEPFYGSLEDDKLYLWKTIVWQYTDRELTNADDKLNAVMGITSELETLWRDINIYGLWKKWFIDLLAWHKPDLKREKGRNLKRAPSWSWASLDGMIAYEGSITADAIVKVLTIQTVVLACRMLKVNEVKKDKVNTIVEGTDLEVPETEVQEMGLSFDDVEYLLLGTVQIGADTEKGKGLLVIDVGGGFYRRIGLANFEDMDIWEGVNRRDITFEARIND</sequence>
<name>A0A2T4AAA0_TRIHA</name>
<dbReference type="EMBL" id="KZ679681">
    <property type="protein sequence ID" value="PTB53848.1"/>
    <property type="molecule type" value="Genomic_DNA"/>
</dbReference>
<protein>
    <recommendedName>
        <fullName evidence="1">Heterokaryon incompatibility domain-containing protein</fullName>
    </recommendedName>
</protein>
<organism evidence="2 3">
    <name type="scientific">Trichoderma harzianum CBS 226.95</name>
    <dbReference type="NCBI Taxonomy" id="983964"/>
    <lineage>
        <taxon>Eukaryota</taxon>
        <taxon>Fungi</taxon>
        <taxon>Dikarya</taxon>
        <taxon>Ascomycota</taxon>
        <taxon>Pezizomycotina</taxon>
        <taxon>Sordariomycetes</taxon>
        <taxon>Hypocreomycetidae</taxon>
        <taxon>Hypocreales</taxon>
        <taxon>Hypocreaceae</taxon>
        <taxon>Trichoderma</taxon>
    </lineage>
</organism>
<evidence type="ECO:0000313" key="3">
    <source>
        <dbReference type="Proteomes" id="UP000241690"/>
    </source>
</evidence>
<proteinExistence type="predicted"/>
<dbReference type="RefSeq" id="XP_024773525.1">
    <property type="nucleotide sequence ID" value="XM_024921581.1"/>
</dbReference>
<dbReference type="Pfam" id="PF06985">
    <property type="entry name" value="HET"/>
    <property type="match status" value="1"/>
</dbReference>